<dbReference type="STRING" id="315358.SERIO_v1c01670"/>
<dbReference type="Proteomes" id="UP000035661">
    <property type="component" value="Chromosome"/>
</dbReference>
<comment type="function">
    <text evidence="6">Presumably involved in the processing and regular turnover of intracellular proteins. Catalyzes the removal of unsubstituted N-terminal amino acids from various peptides.</text>
</comment>
<evidence type="ECO:0000256" key="7">
    <source>
        <dbReference type="ARBA" id="ARBA00050021"/>
    </source>
</evidence>
<evidence type="ECO:0000313" key="10">
    <source>
        <dbReference type="EMBL" id="AKM53760.1"/>
    </source>
</evidence>
<protein>
    <recommendedName>
        <fullName evidence="7">Probable cytosol aminopeptidase</fullName>
    </recommendedName>
    <alternativeName>
        <fullName evidence="8">Leucine aminopeptidase</fullName>
    </alternativeName>
    <alternativeName>
        <fullName evidence="5">Leucyl aminopeptidase</fullName>
    </alternativeName>
</protein>
<evidence type="ECO:0000256" key="1">
    <source>
        <dbReference type="ARBA" id="ARBA00009528"/>
    </source>
</evidence>
<evidence type="ECO:0000256" key="4">
    <source>
        <dbReference type="ARBA" id="ARBA00022801"/>
    </source>
</evidence>
<dbReference type="PANTHER" id="PTHR11963:SF23">
    <property type="entry name" value="CYTOSOL AMINOPEPTIDASE"/>
    <property type="match status" value="1"/>
</dbReference>
<feature type="domain" description="Cytosol aminopeptidase" evidence="9">
    <location>
        <begin position="305"/>
        <end position="312"/>
    </location>
</feature>
<dbReference type="GO" id="GO:0070006">
    <property type="term" value="F:metalloaminopeptidase activity"/>
    <property type="evidence" value="ECO:0007669"/>
    <property type="project" value="InterPro"/>
</dbReference>
<reference evidence="10 11" key="1">
    <citation type="journal article" date="2015" name="Genome Biol. Evol.">
        <title>Found and Lost: The Fates of Horizontally Acquired Genes in Arthropod-Symbiotic Spiroplasma.</title>
        <authorList>
            <person name="Lo W.S."/>
            <person name="Gasparich G.E."/>
            <person name="Kuo C.H."/>
        </authorList>
    </citation>
    <scope>NUCLEOTIDE SEQUENCE [LARGE SCALE GENOMIC DNA]</scope>
    <source>
        <strain evidence="11">TDA-040725-5</strain>
    </source>
</reference>
<dbReference type="GO" id="GO:0030145">
    <property type="term" value="F:manganese ion binding"/>
    <property type="evidence" value="ECO:0007669"/>
    <property type="project" value="InterPro"/>
</dbReference>
<evidence type="ECO:0000256" key="8">
    <source>
        <dbReference type="ARBA" id="ARBA00050061"/>
    </source>
</evidence>
<dbReference type="GO" id="GO:0005737">
    <property type="term" value="C:cytoplasm"/>
    <property type="evidence" value="ECO:0007669"/>
    <property type="project" value="InterPro"/>
</dbReference>
<dbReference type="Pfam" id="PF00883">
    <property type="entry name" value="Peptidase_M17"/>
    <property type="match status" value="1"/>
</dbReference>
<evidence type="ECO:0000256" key="6">
    <source>
        <dbReference type="ARBA" id="ARBA00049972"/>
    </source>
</evidence>
<dbReference type="PROSITE" id="PS00631">
    <property type="entry name" value="CYTOSOL_AP"/>
    <property type="match status" value="1"/>
</dbReference>
<dbReference type="PATRIC" id="fig|743698.3.peg.169"/>
<dbReference type="PRINTS" id="PR00481">
    <property type="entry name" value="LAMNOPPTDASE"/>
</dbReference>
<dbReference type="PANTHER" id="PTHR11963">
    <property type="entry name" value="LEUCINE AMINOPEPTIDASE-RELATED"/>
    <property type="match status" value="1"/>
</dbReference>
<dbReference type="AlphaFoldDB" id="A0A0H3XHJ1"/>
<keyword evidence="11" id="KW-1185">Reference proteome</keyword>
<keyword evidence="2 10" id="KW-0031">Aminopeptidase</keyword>
<dbReference type="RefSeq" id="WP_047791033.1">
    <property type="nucleotide sequence ID" value="NZ_CP011856.1"/>
</dbReference>
<sequence>MIVLNDKKQDLTLKAIFENDQVNDLVIKENERATLISEDKTIYVYFEKPLTFKTAYKFITNFTKTNKYNINIDVDSFKKNAEPNGHLFKALAEGLYYSLNKNYSLKTTNKKEDQDVIYNLVHNCPNANDKFMEITTKMEYVNFARILQDTPPNLMYPEIFAKKVEEEAKKIPNLKITILDKKEIEKEKMGLLLAVNAGSYLEPRVVVLEYHGNPDSKEKVGLVGKGITFDSGGYNLKPSNALVGMKFDMSGAAIMCATVLALAKAKAKVNISAVACLTENRIGGKATLTESVITSMNGKTVQIDNTDAEGRLVLADGITYSIRKLNVNKLIEASTLTGAMLVALGRFMTGVFANNDEWYEEFKKASENSHEEIWRMPIHEDNIAVMRQTPIADLTNAEPSRMGGSSTAAAFLCEFVEDKPYIHLDIAGTADTGNGHGTGVMIKTIFEMFK</sequence>
<evidence type="ECO:0000256" key="3">
    <source>
        <dbReference type="ARBA" id="ARBA00022670"/>
    </source>
</evidence>
<keyword evidence="4" id="KW-0378">Hydrolase</keyword>
<dbReference type="InterPro" id="IPR011356">
    <property type="entry name" value="Leucine_aapep/pepB"/>
</dbReference>
<dbReference type="SUPFAM" id="SSF53187">
    <property type="entry name" value="Zn-dependent exopeptidases"/>
    <property type="match status" value="1"/>
</dbReference>
<dbReference type="Gene3D" id="3.40.630.10">
    <property type="entry name" value="Zn peptidases"/>
    <property type="match status" value="1"/>
</dbReference>
<name>A0A0H3XHJ1_9MOLU</name>
<dbReference type="EMBL" id="CP011856">
    <property type="protein sequence ID" value="AKM53760.1"/>
    <property type="molecule type" value="Genomic_DNA"/>
</dbReference>
<reference evidence="11" key="2">
    <citation type="submission" date="2015-06" db="EMBL/GenBank/DDBJ databases">
        <title>Complete genome sequence of Spiroplasma eriocheiris TDA-040725-5 (DSM 21848).</title>
        <authorList>
            <person name="Lo W.-S."/>
            <person name="Kuo C.-H."/>
        </authorList>
    </citation>
    <scope>NUCLEOTIDE SEQUENCE [LARGE SCALE GENOMIC DNA]</scope>
    <source>
        <strain evidence="11">TDA-040725-5</strain>
    </source>
</reference>
<accession>A0A0H3XHJ1</accession>
<dbReference type="GO" id="GO:0006508">
    <property type="term" value="P:proteolysis"/>
    <property type="evidence" value="ECO:0007669"/>
    <property type="project" value="UniProtKB-KW"/>
</dbReference>
<dbReference type="InterPro" id="IPR000819">
    <property type="entry name" value="Peptidase_M17_C"/>
</dbReference>
<comment type="similarity">
    <text evidence="1">Belongs to the peptidase M17 family.</text>
</comment>
<dbReference type="CDD" id="cd00433">
    <property type="entry name" value="Peptidase_M17"/>
    <property type="match status" value="1"/>
</dbReference>
<evidence type="ECO:0000256" key="2">
    <source>
        <dbReference type="ARBA" id="ARBA00022438"/>
    </source>
</evidence>
<gene>
    <name evidence="10" type="primary">pepA</name>
    <name evidence="10" type="ORF">SERIO_v1c01670</name>
</gene>
<evidence type="ECO:0000256" key="5">
    <source>
        <dbReference type="ARBA" id="ARBA00033172"/>
    </source>
</evidence>
<dbReference type="KEGG" id="seri:SERIO_v1c01670"/>
<keyword evidence="3" id="KW-0645">Protease</keyword>
<proteinExistence type="inferred from homology"/>
<organism evidence="10 11">
    <name type="scientific">Spiroplasma eriocheiris</name>
    <dbReference type="NCBI Taxonomy" id="315358"/>
    <lineage>
        <taxon>Bacteria</taxon>
        <taxon>Bacillati</taxon>
        <taxon>Mycoplasmatota</taxon>
        <taxon>Mollicutes</taxon>
        <taxon>Entomoplasmatales</taxon>
        <taxon>Spiroplasmataceae</taxon>
        <taxon>Spiroplasma</taxon>
    </lineage>
</organism>
<evidence type="ECO:0000313" key="11">
    <source>
        <dbReference type="Proteomes" id="UP000035661"/>
    </source>
</evidence>
<evidence type="ECO:0000259" key="9">
    <source>
        <dbReference type="PROSITE" id="PS00631"/>
    </source>
</evidence>